<reference evidence="7" key="1">
    <citation type="submission" date="2016-03" db="EMBL/GenBank/DDBJ databases">
        <title>Mechanisms controlling the formation of the plant cell surface in tip-growing cells are functionally conserved among land plants.</title>
        <authorList>
            <person name="Honkanen S."/>
            <person name="Jones V.A."/>
            <person name="Morieri G."/>
            <person name="Champion C."/>
            <person name="Hetherington A.J."/>
            <person name="Kelly S."/>
            <person name="Saint-Marcoux D."/>
            <person name="Proust H."/>
            <person name="Prescott H."/>
            <person name="Dolan L."/>
        </authorList>
    </citation>
    <scope>NUCLEOTIDE SEQUENCE [LARGE SCALE GENOMIC DNA]</scope>
    <source>
        <tissue evidence="7">Whole gametophyte</tissue>
    </source>
</reference>
<dbReference type="AlphaFoldDB" id="A0A176WEY6"/>
<evidence type="ECO:0000313" key="8">
    <source>
        <dbReference type="Proteomes" id="UP000077202"/>
    </source>
</evidence>
<evidence type="ECO:0000256" key="3">
    <source>
        <dbReference type="ARBA" id="ARBA00022833"/>
    </source>
</evidence>
<organism evidence="7 8">
    <name type="scientific">Marchantia polymorpha subsp. ruderalis</name>
    <dbReference type="NCBI Taxonomy" id="1480154"/>
    <lineage>
        <taxon>Eukaryota</taxon>
        <taxon>Viridiplantae</taxon>
        <taxon>Streptophyta</taxon>
        <taxon>Embryophyta</taxon>
        <taxon>Marchantiophyta</taxon>
        <taxon>Marchantiopsida</taxon>
        <taxon>Marchantiidae</taxon>
        <taxon>Marchantiales</taxon>
        <taxon>Marchantiaceae</taxon>
        <taxon>Marchantia</taxon>
    </lineage>
</organism>
<feature type="region of interest" description="Disordered" evidence="5">
    <location>
        <begin position="135"/>
        <end position="245"/>
    </location>
</feature>
<evidence type="ECO:0000256" key="2">
    <source>
        <dbReference type="ARBA" id="ARBA00022771"/>
    </source>
</evidence>
<evidence type="ECO:0000256" key="5">
    <source>
        <dbReference type="SAM" id="MobiDB-lite"/>
    </source>
</evidence>
<dbReference type="InterPro" id="IPR003126">
    <property type="entry name" value="Znf_UBR"/>
</dbReference>
<accession>A0A176WEY6</accession>
<keyword evidence="3" id="KW-0862">Zinc</keyword>
<dbReference type="EMBL" id="LVLJ01001153">
    <property type="protein sequence ID" value="OAE31161.1"/>
    <property type="molecule type" value="Genomic_DNA"/>
</dbReference>
<comment type="caution">
    <text evidence="7">The sequence shown here is derived from an EMBL/GenBank/DDBJ whole genome shotgun (WGS) entry which is preliminary data.</text>
</comment>
<dbReference type="PANTHER" id="PTHR13513">
    <property type="entry name" value="E3 UBIQUITIN-PROTEIN LIGASE UBR7"/>
    <property type="match status" value="1"/>
</dbReference>
<evidence type="ECO:0000313" key="7">
    <source>
        <dbReference type="EMBL" id="OAE31161.1"/>
    </source>
</evidence>
<name>A0A176WEY6_MARPO</name>
<gene>
    <name evidence="7" type="ORF">AXG93_3617s1000</name>
</gene>
<dbReference type="GO" id="GO:0061630">
    <property type="term" value="F:ubiquitin protein ligase activity"/>
    <property type="evidence" value="ECO:0007669"/>
    <property type="project" value="InterPro"/>
</dbReference>
<feature type="domain" description="UBR-type" evidence="6">
    <location>
        <begin position="59"/>
        <end position="120"/>
    </location>
</feature>
<proteinExistence type="predicted"/>
<dbReference type="GO" id="GO:0005737">
    <property type="term" value="C:cytoplasm"/>
    <property type="evidence" value="ECO:0007669"/>
    <property type="project" value="TreeGrafter"/>
</dbReference>
<feature type="coiled-coil region" evidence="4">
    <location>
        <begin position="285"/>
        <end position="312"/>
    </location>
</feature>
<keyword evidence="2" id="KW-0863">Zinc-finger</keyword>
<dbReference type="InterPro" id="IPR040204">
    <property type="entry name" value="UBR7"/>
</dbReference>
<keyword evidence="8" id="KW-1185">Reference proteome</keyword>
<keyword evidence="1" id="KW-0479">Metal-binding</keyword>
<evidence type="ECO:0000256" key="1">
    <source>
        <dbReference type="ARBA" id="ARBA00022723"/>
    </source>
</evidence>
<evidence type="ECO:0000259" key="6">
    <source>
        <dbReference type="SMART" id="SM00396"/>
    </source>
</evidence>
<evidence type="ECO:0000256" key="4">
    <source>
        <dbReference type="SAM" id="Coils"/>
    </source>
</evidence>
<dbReference type="PANTHER" id="PTHR13513:SF9">
    <property type="entry name" value="E3 UBIQUITIN-PROTEIN LIGASE UBR7-RELATED"/>
    <property type="match status" value="1"/>
</dbReference>
<dbReference type="SMART" id="SM00396">
    <property type="entry name" value="ZnF_UBR1"/>
    <property type="match status" value="1"/>
</dbReference>
<keyword evidence="4" id="KW-0175">Coiled coil</keyword>
<sequence length="373" mass="41020">MEEHEVVLDNEQVVSIHEFMEGIEAQQLGVLFMETLEGEVAVIQKNQEADLVLGGDEGKECTYEKGYMRRQAVFSCLTCTPAGNAGFCTACSFACHDGHEVPRDEDGEPTFDELICQSCVRRCSFLEEYPELIASPVEVEDDEAPPSQDSEAPKVADVSTAEAPPTQTSVNKKPYTNGLTLETALGGRPVPSVEENGKAEKLEVSSTNHVGESSGSGGSVCKLKRTSQAESALTTSEEKPEETTSVGLKVLDSGRAVFLAKSWRTELCQCDACKAMYMAKGIEFLLDKEDTLQEYEESAKRKREEAKEKEDGTTQAFLQKLGHVQRIELVHGINNLATELESFLTPFGQSGKTVTSDDIYEFFDGLRKKRRVD</sequence>
<dbReference type="GO" id="GO:0008270">
    <property type="term" value="F:zinc ion binding"/>
    <property type="evidence" value="ECO:0007669"/>
    <property type="project" value="UniProtKB-KW"/>
</dbReference>
<protein>
    <recommendedName>
        <fullName evidence="6">UBR-type domain-containing protein</fullName>
    </recommendedName>
</protein>
<dbReference type="Pfam" id="PF02207">
    <property type="entry name" value="zf-UBR"/>
    <property type="match status" value="1"/>
</dbReference>
<dbReference type="Proteomes" id="UP000077202">
    <property type="component" value="Unassembled WGS sequence"/>
</dbReference>